<dbReference type="InterPro" id="IPR000073">
    <property type="entry name" value="AB_hydrolase_1"/>
</dbReference>
<dbReference type="InterPro" id="IPR029058">
    <property type="entry name" value="AB_hydrolase_fold"/>
</dbReference>
<organism evidence="2 3">
    <name type="scientific">Gonapodya prolifera (strain JEL478)</name>
    <name type="common">Monoblepharis prolifera</name>
    <dbReference type="NCBI Taxonomy" id="1344416"/>
    <lineage>
        <taxon>Eukaryota</taxon>
        <taxon>Fungi</taxon>
        <taxon>Fungi incertae sedis</taxon>
        <taxon>Chytridiomycota</taxon>
        <taxon>Chytridiomycota incertae sedis</taxon>
        <taxon>Monoblepharidomycetes</taxon>
        <taxon>Monoblepharidales</taxon>
        <taxon>Gonapodyaceae</taxon>
        <taxon>Gonapodya</taxon>
    </lineage>
</organism>
<proteinExistence type="predicted"/>
<dbReference type="AlphaFoldDB" id="A0A139ADQ6"/>
<evidence type="ECO:0000313" key="3">
    <source>
        <dbReference type="Proteomes" id="UP000070544"/>
    </source>
</evidence>
<reference evidence="2 3" key="1">
    <citation type="journal article" date="2015" name="Genome Biol. Evol.">
        <title>Phylogenomic analyses indicate that early fungi evolved digesting cell walls of algal ancestors of land plants.</title>
        <authorList>
            <person name="Chang Y."/>
            <person name="Wang S."/>
            <person name="Sekimoto S."/>
            <person name="Aerts A.L."/>
            <person name="Choi C."/>
            <person name="Clum A."/>
            <person name="LaButti K.M."/>
            <person name="Lindquist E.A."/>
            <person name="Yee Ngan C."/>
            <person name="Ohm R.A."/>
            <person name="Salamov A.A."/>
            <person name="Grigoriev I.V."/>
            <person name="Spatafora J.W."/>
            <person name="Berbee M.L."/>
        </authorList>
    </citation>
    <scope>NUCLEOTIDE SEQUENCE [LARGE SCALE GENOMIC DNA]</scope>
    <source>
        <strain evidence="2 3">JEL478</strain>
    </source>
</reference>
<keyword evidence="3" id="KW-1185">Reference proteome</keyword>
<sequence length="145" mass="15474">MLSTDNPFGEPFPETQFFTARDGARIAFAKLGKTSKDDLIPPIIMVNGLSMIKKDFLTSIAPVLALHTAVAVFDNRGLDESKLPPGDPPFSVEDMAHDTLELAQRLGWAGGPGFALVGVSLGGKIALAAAPSLQRESKRFNPRLA</sequence>
<evidence type="ECO:0000259" key="1">
    <source>
        <dbReference type="Pfam" id="PF00561"/>
    </source>
</evidence>
<dbReference type="OrthoDB" id="8119704at2759"/>
<evidence type="ECO:0000313" key="2">
    <source>
        <dbReference type="EMBL" id="KXS14952.1"/>
    </source>
</evidence>
<gene>
    <name evidence="2" type="ORF">M427DRAFT_332585</name>
</gene>
<name>A0A139ADQ6_GONPJ</name>
<dbReference type="Gene3D" id="3.40.50.1820">
    <property type="entry name" value="alpha/beta hydrolase"/>
    <property type="match status" value="1"/>
</dbReference>
<dbReference type="STRING" id="1344416.A0A139ADQ6"/>
<dbReference type="GO" id="GO:0016787">
    <property type="term" value="F:hydrolase activity"/>
    <property type="evidence" value="ECO:0007669"/>
    <property type="project" value="UniProtKB-KW"/>
</dbReference>
<dbReference type="EMBL" id="KQ965765">
    <property type="protein sequence ID" value="KXS14952.1"/>
    <property type="molecule type" value="Genomic_DNA"/>
</dbReference>
<dbReference type="Proteomes" id="UP000070544">
    <property type="component" value="Unassembled WGS sequence"/>
</dbReference>
<dbReference type="SUPFAM" id="SSF53474">
    <property type="entry name" value="alpha/beta-Hydrolases"/>
    <property type="match status" value="1"/>
</dbReference>
<dbReference type="PANTHER" id="PTHR43433">
    <property type="entry name" value="HYDROLASE, ALPHA/BETA FOLD FAMILY PROTEIN"/>
    <property type="match status" value="1"/>
</dbReference>
<feature type="domain" description="AB hydrolase-1" evidence="1">
    <location>
        <begin position="41"/>
        <end position="130"/>
    </location>
</feature>
<protein>
    <submittedName>
        <fullName evidence="2">Alpha/beta-hydrolase</fullName>
    </submittedName>
</protein>
<dbReference type="InterPro" id="IPR050471">
    <property type="entry name" value="AB_hydrolase"/>
</dbReference>
<dbReference type="PANTHER" id="PTHR43433:SF5">
    <property type="entry name" value="AB HYDROLASE-1 DOMAIN-CONTAINING PROTEIN"/>
    <property type="match status" value="1"/>
</dbReference>
<dbReference type="Pfam" id="PF00561">
    <property type="entry name" value="Abhydrolase_1"/>
    <property type="match status" value="1"/>
</dbReference>
<keyword evidence="2" id="KW-0378">Hydrolase</keyword>
<accession>A0A139ADQ6</accession>